<evidence type="ECO:0000313" key="1">
    <source>
        <dbReference type="EMBL" id="QED49741.1"/>
    </source>
</evidence>
<dbReference type="EMBL" id="CP042593">
    <property type="protein sequence ID" value="QED49741.1"/>
    <property type="molecule type" value="Genomic_DNA"/>
</dbReference>
<dbReference type="KEGG" id="bda:FSZ17_22060"/>
<gene>
    <name evidence="1" type="ORF">FSZ17_22060</name>
</gene>
<proteinExistence type="predicted"/>
<name>A0A5B8Z9X8_CYTDA</name>
<dbReference type="Proteomes" id="UP000321555">
    <property type="component" value="Chromosome"/>
</dbReference>
<keyword evidence="2" id="KW-1185">Reference proteome</keyword>
<sequence>MEKRKLNLYNFHLYSLKNLSEIIQAVFLFFDEVADILLKLAEIVIVLADKTPEVADIFSELADKPFKMGTEEIRWLKLVGTNSCYSGKAI</sequence>
<protein>
    <submittedName>
        <fullName evidence="1">Uncharacterized protein</fullName>
    </submittedName>
</protein>
<evidence type="ECO:0000313" key="2">
    <source>
        <dbReference type="Proteomes" id="UP000321555"/>
    </source>
</evidence>
<reference evidence="2" key="1">
    <citation type="submission" date="2019-08" db="EMBL/GenBank/DDBJ databases">
        <authorList>
            <person name="Zheng X."/>
        </authorList>
    </citation>
    <scope>NUCLEOTIDE SEQUENCE [LARGE SCALE GENOMIC DNA]</scope>
    <source>
        <strain evidence="2">FJAT-25496</strain>
    </source>
</reference>
<accession>A0A5B8Z9X8</accession>
<organism evidence="1 2">
    <name type="scientific">Cytobacillus dafuensis</name>
    <name type="common">Bacillus dafuensis</name>
    <dbReference type="NCBI Taxonomy" id="1742359"/>
    <lineage>
        <taxon>Bacteria</taxon>
        <taxon>Bacillati</taxon>
        <taxon>Bacillota</taxon>
        <taxon>Bacilli</taxon>
        <taxon>Bacillales</taxon>
        <taxon>Bacillaceae</taxon>
        <taxon>Cytobacillus</taxon>
    </lineage>
</organism>
<dbReference type="AlphaFoldDB" id="A0A5B8Z9X8"/>